<proteinExistence type="predicted"/>
<keyword evidence="2" id="KW-0812">Transmembrane</keyword>
<keyword evidence="2" id="KW-1133">Transmembrane helix</keyword>
<gene>
    <name evidence="3" type="ORF">ACH49W_27355</name>
</gene>
<feature type="region of interest" description="Disordered" evidence="1">
    <location>
        <begin position="44"/>
        <end position="64"/>
    </location>
</feature>
<sequence length="446" mass="45664">MPKETRADATPSRAVTAWTQGLLCVAIVASGIIVGGLLHEPDPDLTTTPTSATHTTTVAEPPQPSFVTPPVTYPTRIPGCATVEPPGEGGLTGFVVSGEFGYDNPAYPWFSGPKAVAMSTALHEALPDGVVIGFAPVGESLLFQPILGNPGDSAEFAKFGGSTDARATLRRGDLAGSLSVSVRKSTAPIPLCIAGELDERRLLPDGTTVDTHDTWWQVDGVRTLSRTARAYTPDGSVVVASATDAPPGLDPTGIVPLSVDELVGLVSAPGARVTAPVPPGTPDPPEDCHIATEDAAAIDEAESRRLDAVLARIPLDGLTLDRPLGSLRPGVDGSGGVCQAVRVTAAGRRSRLSIAIGAGRTTPATESAGPSSGERVTARQLSDGTLVESRELRTTLAATSELTRTVVVTRPSGSAVQVVSAAESPAEPLSVAQLEAIALTPGLEVS</sequence>
<keyword evidence="2" id="KW-0472">Membrane</keyword>
<organism evidence="3 4">
    <name type="scientific">Nocardia xishanensis</name>
    <dbReference type="NCBI Taxonomy" id="238964"/>
    <lineage>
        <taxon>Bacteria</taxon>
        <taxon>Bacillati</taxon>
        <taxon>Actinomycetota</taxon>
        <taxon>Actinomycetes</taxon>
        <taxon>Mycobacteriales</taxon>
        <taxon>Nocardiaceae</taxon>
        <taxon>Nocardia</taxon>
    </lineage>
</organism>
<evidence type="ECO:0000256" key="1">
    <source>
        <dbReference type="SAM" id="MobiDB-lite"/>
    </source>
</evidence>
<comment type="caution">
    <text evidence="3">The sequence shown here is derived from an EMBL/GenBank/DDBJ whole genome shotgun (WGS) entry which is preliminary data.</text>
</comment>
<reference evidence="3 4" key="1">
    <citation type="submission" date="2024-10" db="EMBL/GenBank/DDBJ databases">
        <title>The Natural Products Discovery Center: Release of the First 8490 Sequenced Strains for Exploring Actinobacteria Biosynthetic Diversity.</title>
        <authorList>
            <person name="Kalkreuter E."/>
            <person name="Kautsar S.A."/>
            <person name="Yang D."/>
            <person name="Bader C.D."/>
            <person name="Teijaro C.N."/>
            <person name="Fluegel L."/>
            <person name="Davis C.M."/>
            <person name="Simpson J.R."/>
            <person name="Lauterbach L."/>
            <person name="Steele A.D."/>
            <person name="Gui C."/>
            <person name="Meng S."/>
            <person name="Li G."/>
            <person name="Viehrig K."/>
            <person name="Ye F."/>
            <person name="Su P."/>
            <person name="Kiefer A.F."/>
            <person name="Nichols A."/>
            <person name="Cepeda A.J."/>
            <person name="Yan W."/>
            <person name="Fan B."/>
            <person name="Jiang Y."/>
            <person name="Adhikari A."/>
            <person name="Zheng C.-J."/>
            <person name="Schuster L."/>
            <person name="Cowan T.M."/>
            <person name="Smanski M.J."/>
            <person name="Chevrette M.G."/>
            <person name="De Carvalho L.P.S."/>
            <person name="Shen B."/>
        </authorList>
    </citation>
    <scope>NUCLEOTIDE SEQUENCE [LARGE SCALE GENOMIC DNA]</scope>
    <source>
        <strain evidence="3 4">NPDC019275</strain>
    </source>
</reference>
<keyword evidence="4" id="KW-1185">Reference proteome</keyword>
<feature type="compositionally biased region" description="Low complexity" evidence="1">
    <location>
        <begin position="46"/>
        <end position="57"/>
    </location>
</feature>
<dbReference type="RefSeq" id="WP_357401942.1">
    <property type="nucleotide sequence ID" value="NZ_JBEYCD010000003.1"/>
</dbReference>
<evidence type="ECO:0000313" key="3">
    <source>
        <dbReference type="EMBL" id="MFI2477111.1"/>
    </source>
</evidence>
<dbReference type="Proteomes" id="UP001611415">
    <property type="component" value="Unassembled WGS sequence"/>
</dbReference>
<dbReference type="EMBL" id="JBIRYO010000021">
    <property type="protein sequence ID" value="MFI2477111.1"/>
    <property type="molecule type" value="Genomic_DNA"/>
</dbReference>
<name>A0ABW7X7K2_9NOCA</name>
<evidence type="ECO:0000313" key="4">
    <source>
        <dbReference type="Proteomes" id="UP001611415"/>
    </source>
</evidence>
<accession>A0ABW7X7K2</accession>
<protein>
    <submittedName>
        <fullName evidence="3">Uncharacterized protein</fullName>
    </submittedName>
</protein>
<evidence type="ECO:0000256" key="2">
    <source>
        <dbReference type="SAM" id="Phobius"/>
    </source>
</evidence>
<feature type="transmembrane region" description="Helical" evidence="2">
    <location>
        <begin position="21"/>
        <end position="39"/>
    </location>
</feature>